<dbReference type="PANTHER" id="PTHR12411">
    <property type="entry name" value="CYSTEINE PROTEASE FAMILY C1-RELATED"/>
    <property type="match status" value="1"/>
</dbReference>
<keyword evidence="3" id="KW-0732">Signal</keyword>
<dbReference type="SMART" id="SM00645">
    <property type="entry name" value="Pept_C1"/>
    <property type="match status" value="1"/>
</dbReference>
<dbReference type="InterPro" id="IPR013201">
    <property type="entry name" value="Prot_inhib_I29"/>
</dbReference>
<comment type="similarity">
    <text evidence="1">Belongs to the peptidase C1 family.</text>
</comment>
<dbReference type="SUPFAM" id="SSF54001">
    <property type="entry name" value="Cysteine proteinases"/>
    <property type="match status" value="1"/>
</dbReference>
<feature type="region of interest" description="Disordered" evidence="2">
    <location>
        <begin position="100"/>
        <end position="123"/>
    </location>
</feature>
<feature type="signal peptide" evidence="3">
    <location>
        <begin position="1"/>
        <end position="18"/>
    </location>
</feature>
<evidence type="ECO:0000259" key="4">
    <source>
        <dbReference type="SMART" id="SM00645"/>
    </source>
</evidence>
<dbReference type="InterPro" id="IPR039417">
    <property type="entry name" value="Peptidase_C1A_papain-like"/>
</dbReference>
<dbReference type="CDD" id="cd02248">
    <property type="entry name" value="Peptidase_C1A"/>
    <property type="match status" value="1"/>
</dbReference>
<name>A0A914CE54_9BILA</name>
<dbReference type="GO" id="GO:0008234">
    <property type="term" value="F:cysteine-type peptidase activity"/>
    <property type="evidence" value="ECO:0007669"/>
    <property type="project" value="InterPro"/>
</dbReference>
<evidence type="ECO:0000313" key="6">
    <source>
        <dbReference type="Proteomes" id="UP000887540"/>
    </source>
</evidence>
<dbReference type="InterPro" id="IPR038765">
    <property type="entry name" value="Papain-like_cys_pep_sf"/>
</dbReference>
<dbReference type="InterPro" id="IPR000668">
    <property type="entry name" value="Peptidase_C1A_C"/>
</dbReference>
<evidence type="ECO:0000256" key="1">
    <source>
        <dbReference type="ARBA" id="ARBA00008455"/>
    </source>
</evidence>
<dbReference type="Pfam" id="PF00112">
    <property type="entry name" value="Peptidase_C1"/>
    <property type="match status" value="1"/>
</dbReference>
<evidence type="ECO:0000256" key="3">
    <source>
        <dbReference type="SAM" id="SignalP"/>
    </source>
</evidence>
<accession>A0A914CE54</accession>
<evidence type="ECO:0000313" key="7">
    <source>
        <dbReference type="WBParaSite" id="ACRNAN_Path_931.g3591.t1"/>
    </source>
</evidence>
<dbReference type="Gene3D" id="3.90.70.10">
    <property type="entry name" value="Cysteine proteinases"/>
    <property type="match status" value="1"/>
</dbReference>
<evidence type="ECO:0000256" key="2">
    <source>
        <dbReference type="SAM" id="MobiDB-lite"/>
    </source>
</evidence>
<keyword evidence="6" id="KW-1185">Reference proteome</keyword>
<dbReference type="Pfam" id="PF08246">
    <property type="entry name" value="Inhibitor_I29"/>
    <property type="match status" value="1"/>
</dbReference>
<dbReference type="SMART" id="SM00848">
    <property type="entry name" value="Inhibitor_I29"/>
    <property type="match status" value="1"/>
</dbReference>
<sequence length="349" mass="38010">MKFLLALVSLCLIGVTHQTNVIDNLLASIDCTLTGFVGFISKFNRNYASQEEHDHRFSLFQSNCQELKQIIQNSQGSTATFGFTKFMDWSKDEKAKIATGFANPDSSPAQAAQASRAKRQTQATFDWRNSNNVSPIRDQGNCGSCVAFACTAGVESQMLINNHSNYALLGIIMLSYPDQSEQELVSCVSGNSCAGGYVNNALNYLQANGQDTESSYPYTATNSACNAVATGKTKITRYWNIGSSESNIANNLPSTGPLINAVWVPNSIYYYKSGIYQPAAGECATGQSQGLGHVFSVIGYNVTDPNNSYWIFKNSWGTNWGQSGYGYWKFGNWFGGCSQIQAMTAVSTI</sequence>
<organism evidence="6 7">
    <name type="scientific">Acrobeloides nanus</name>
    <dbReference type="NCBI Taxonomy" id="290746"/>
    <lineage>
        <taxon>Eukaryota</taxon>
        <taxon>Metazoa</taxon>
        <taxon>Ecdysozoa</taxon>
        <taxon>Nematoda</taxon>
        <taxon>Chromadorea</taxon>
        <taxon>Rhabditida</taxon>
        <taxon>Tylenchina</taxon>
        <taxon>Cephalobomorpha</taxon>
        <taxon>Cephaloboidea</taxon>
        <taxon>Cephalobidae</taxon>
        <taxon>Acrobeloides</taxon>
    </lineage>
</organism>
<feature type="domain" description="Cathepsin propeptide inhibitor" evidence="5">
    <location>
        <begin position="36"/>
        <end position="94"/>
    </location>
</feature>
<feature type="domain" description="Peptidase C1A papain C-terminal" evidence="4">
    <location>
        <begin position="121"/>
        <end position="344"/>
    </location>
</feature>
<protein>
    <submittedName>
        <fullName evidence="7">Uncharacterized protein</fullName>
    </submittedName>
</protein>
<feature type="chain" id="PRO_5037042162" evidence="3">
    <location>
        <begin position="19"/>
        <end position="349"/>
    </location>
</feature>
<proteinExistence type="inferred from homology"/>
<dbReference type="InterPro" id="IPR013128">
    <property type="entry name" value="Peptidase_C1A"/>
</dbReference>
<dbReference type="GO" id="GO:0006508">
    <property type="term" value="P:proteolysis"/>
    <property type="evidence" value="ECO:0007669"/>
    <property type="project" value="InterPro"/>
</dbReference>
<feature type="compositionally biased region" description="Low complexity" evidence="2">
    <location>
        <begin position="109"/>
        <end position="123"/>
    </location>
</feature>
<reference evidence="7" key="1">
    <citation type="submission" date="2022-11" db="UniProtKB">
        <authorList>
            <consortium name="WormBaseParasite"/>
        </authorList>
    </citation>
    <scope>IDENTIFICATION</scope>
</reference>
<dbReference type="WBParaSite" id="ACRNAN_Path_931.g3591.t1">
    <property type="protein sequence ID" value="ACRNAN_Path_931.g3591.t1"/>
    <property type="gene ID" value="ACRNAN_Path_931.g3591"/>
</dbReference>
<evidence type="ECO:0000259" key="5">
    <source>
        <dbReference type="SMART" id="SM00848"/>
    </source>
</evidence>
<dbReference type="Proteomes" id="UP000887540">
    <property type="component" value="Unplaced"/>
</dbReference>
<dbReference type="AlphaFoldDB" id="A0A914CE54"/>